<gene>
    <name evidence="1" type="ORF">ACOLOM_LOCUS6321</name>
</gene>
<dbReference type="Proteomes" id="UP000789525">
    <property type="component" value="Unassembled WGS sequence"/>
</dbReference>
<accession>A0ACA9MQ42</accession>
<organism evidence="1 2">
    <name type="scientific">Acaulospora colombiana</name>
    <dbReference type="NCBI Taxonomy" id="27376"/>
    <lineage>
        <taxon>Eukaryota</taxon>
        <taxon>Fungi</taxon>
        <taxon>Fungi incertae sedis</taxon>
        <taxon>Mucoromycota</taxon>
        <taxon>Glomeromycotina</taxon>
        <taxon>Glomeromycetes</taxon>
        <taxon>Diversisporales</taxon>
        <taxon>Acaulosporaceae</taxon>
        <taxon>Acaulospora</taxon>
    </lineage>
</organism>
<evidence type="ECO:0000313" key="1">
    <source>
        <dbReference type="EMBL" id="CAG8591029.1"/>
    </source>
</evidence>
<name>A0ACA9MQ42_9GLOM</name>
<evidence type="ECO:0000313" key="2">
    <source>
        <dbReference type="Proteomes" id="UP000789525"/>
    </source>
</evidence>
<reference evidence="1" key="1">
    <citation type="submission" date="2021-06" db="EMBL/GenBank/DDBJ databases">
        <authorList>
            <person name="Kallberg Y."/>
            <person name="Tangrot J."/>
            <person name="Rosling A."/>
        </authorList>
    </citation>
    <scope>NUCLEOTIDE SEQUENCE</scope>
    <source>
        <strain evidence="1">CL356</strain>
    </source>
</reference>
<proteinExistence type="predicted"/>
<sequence length="192" mass="21918">MDSPVLTISQDELVAENRIIEEFRNLNNSQVFEHVFRHRMMALRRGVTTPQSPSDLLGVDSRELMCPSLRETLHSVINHSSASKGISEFHLLDVGAGSGEAIDWFFAKELKRVNDIEGSDAKERKLFIHVIEPNSTFLEAYQQKLANYDYLHEGIVYQGPIQDYLGNVEKEILPKLPASVDFVNCMQMIYYL</sequence>
<keyword evidence="2" id="KW-1185">Reference proteome</keyword>
<dbReference type="EMBL" id="CAJVPT010012865">
    <property type="protein sequence ID" value="CAG8591029.1"/>
    <property type="molecule type" value="Genomic_DNA"/>
</dbReference>
<protein>
    <submittedName>
        <fullName evidence="1">10572_t:CDS:1</fullName>
    </submittedName>
</protein>
<comment type="caution">
    <text evidence="1">The sequence shown here is derived from an EMBL/GenBank/DDBJ whole genome shotgun (WGS) entry which is preliminary data.</text>
</comment>